<organism evidence="1 2">
    <name type="scientific">Prochlorococcus marinus str. MIT 9116</name>
    <dbReference type="NCBI Taxonomy" id="167544"/>
    <lineage>
        <taxon>Bacteria</taxon>
        <taxon>Bacillati</taxon>
        <taxon>Cyanobacteriota</taxon>
        <taxon>Cyanophyceae</taxon>
        <taxon>Synechococcales</taxon>
        <taxon>Prochlorococcaceae</taxon>
        <taxon>Prochlorococcus</taxon>
    </lineage>
</organism>
<evidence type="ECO:0000313" key="1">
    <source>
        <dbReference type="EMBL" id="KGF90123.1"/>
    </source>
</evidence>
<gene>
    <name evidence="1" type="ORF">EU93_1987</name>
</gene>
<name>A0A0A1ZPM7_PROMR</name>
<comment type="caution">
    <text evidence="1">The sequence shown here is derived from an EMBL/GenBank/DDBJ whole genome shotgun (WGS) entry which is preliminary data.</text>
</comment>
<accession>A0A0A1ZPM7</accession>
<sequence length="46" mass="5503">MRRKNEQQIGITNDIITRMQTHKSKGWKEVDKIGPIKWSTSFKCRK</sequence>
<proteinExistence type="predicted"/>
<dbReference type="Proteomes" id="UP000030491">
    <property type="component" value="Unassembled WGS sequence"/>
</dbReference>
<protein>
    <submittedName>
        <fullName evidence="1">Uncharacterized protein</fullName>
    </submittedName>
</protein>
<dbReference type="EMBL" id="JNAJ01000018">
    <property type="protein sequence ID" value="KGF90123.1"/>
    <property type="molecule type" value="Genomic_DNA"/>
</dbReference>
<evidence type="ECO:0000313" key="2">
    <source>
        <dbReference type="Proteomes" id="UP000030491"/>
    </source>
</evidence>
<dbReference type="RefSeq" id="WP_193741780.1">
    <property type="nucleotide sequence ID" value="NZ_JNAJ01000018.1"/>
</dbReference>
<reference evidence="2" key="1">
    <citation type="journal article" date="2014" name="Sci. Data">
        <title>Genomes of diverse isolates of the marine cyanobacterium Prochlorococcus.</title>
        <authorList>
            <person name="Biller S."/>
            <person name="Berube P."/>
            <person name="Thompson J."/>
            <person name="Kelly L."/>
            <person name="Roggensack S."/>
            <person name="Awad L."/>
            <person name="Roache-Johnson K."/>
            <person name="Ding H."/>
            <person name="Giovannoni S.J."/>
            <person name="Moore L.R."/>
            <person name="Chisholm S.W."/>
        </authorList>
    </citation>
    <scope>NUCLEOTIDE SEQUENCE [LARGE SCALE GENOMIC DNA]</scope>
</reference>
<dbReference type="AlphaFoldDB" id="A0A0A1ZPM7"/>